<evidence type="ECO:0000313" key="3">
    <source>
        <dbReference type="EMBL" id="PPJ81376.1"/>
    </source>
</evidence>
<dbReference type="Gene3D" id="1.20.5.420">
    <property type="entry name" value="Immunoglobulin FC, subunit C"/>
    <property type="match status" value="2"/>
</dbReference>
<dbReference type="Pfam" id="PF07554">
    <property type="entry name" value="FIVAR"/>
    <property type="match status" value="1"/>
</dbReference>
<dbReference type="RefSeq" id="WP_197314816.1">
    <property type="nucleotide sequence ID" value="NZ_PGWZ01000038.1"/>
</dbReference>
<dbReference type="SMART" id="SM00844">
    <property type="entry name" value="GA"/>
    <property type="match status" value="1"/>
</dbReference>
<feature type="non-terminal residue" evidence="3">
    <location>
        <position position="145"/>
    </location>
</feature>
<proteinExistence type="predicted"/>
<accession>A0A7Z1N9T5</accession>
<dbReference type="Proteomes" id="UP000238775">
    <property type="component" value="Unassembled WGS sequence"/>
</dbReference>
<gene>
    <name evidence="3" type="ORF">CV021_00190</name>
</gene>
<dbReference type="InterPro" id="IPR002988">
    <property type="entry name" value="GA_module"/>
</dbReference>
<dbReference type="Pfam" id="PF01468">
    <property type="entry name" value="GA"/>
    <property type="match status" value="1"/>
</dbReference>
<evidence type="ECO:0000313" key="4">
    <source>
        <dbReference type="Proteomes" id="UP000238775"/>
    </source>
</evidence>
<dbReference type="AlphaFoldDB" id="A0A7Z1N9T5"/>
<dbReference type="InterPro" id="IPR009063">
    <property type="entry name" value="Ig/albumin-bd_sf"/>
</dbReference>
<protein>
    <submittedName>
        <fullName evidence="3">GA module</fullName>
    </submittedName>
</protein>
<name>A0A7Z1N9T5_STAAU</name>
<keyword evidence="1" id="KW-0677">Repeat</keyword>
<organism evidence="3 4">
    <name type="scientific">Staphylococcus aureus</name>
    <dbReference type="NCBI Taxonomy" id="1280"/>
    <lineage>
        <taxon>Bacteria</taxon>
        <taxon>Bacillati</taxon>
        <taxon>Bacillota</taxon>
        <taxon>Bacilli</taxon>
        <taxon>Bacillales</taxon>
        <taxon>Staphylococcaceae</taxon>
        <taxon>Staphylococcus</taxon>
    </lineage>
</organism>
<reference evidence="3 4" key="1">
    <citation type="submission" date="2017-11" db="EMBL/GenBank/DDBJ databases">
        <authorList>
            <person name="Founou R.C."/>
            <person name="Founou L."/>
            <person name="Allam M."/>
            <person name="Ismail A."/>
            <person name="Essack S.Y."/>
        </authorList>
    </citation>
    <scope>NUCLEOTIDE SEQUENCE [LARGE SCALE GENOMIC DNA]</scope>
    <source>
        <strain evidence="3 4">G703N2B1</strain>
    </source>
</reference>
<sequence length="145" mass="16359">CIRTRNKVMGKLEQFINHADSVENSDNYRQADDDKIIAYDDALEHGQDIQKSNATQNEAKQALQQLINAETSLNGFERLNHARPRALEYIKSLEKINNAQKSALEDKVTQSHDLLELEHLVNEGTNLNDIMGELANAIVNNYAPT</sequence>
<feature type="domain" description="Extracellular matrix-binding protein ebh GA module" evidence="2">
    <location>
        <begin position="66"/>
        <end position="125"/>
    </location>
</feature>
<dbReference type="InterPro" id="IPR020840">
    <property type="entry name" value="Extracell_matrix-bd_GA"/>
</dbReference>
<comment type="caution">
    <text evidence="3">The sequence shown here is derived from an EMBL/GenBank/DDBJ whole genome shotgun (WGS) entry which is preliminary data.</text>
</comment>
<evidence type="ECO:0000256" key="1">
    <source>
        <dbReference type="ARBA" id="ARBA00022737"/>
    </source>
</evidence>
<dbReference type="EMBL" id="PGWZ01000038">
    <property type="protein sequence ID" value="PPJ81376.1"/>
    <property type="molecule type" value="Genomic_DNA"/>
</dbReference>
<evidence type="ECO:0000259" key="2">
    <source>
        <dbReference type="SMART" id="SM00844"/>
    </source>
</evidence>
<dbReference type="SUPFAM" id="SSF46997">
    <property type="entry name" value="Bacterial immunoglobulin/albumin-binding domains"/>
    <property type="match status" value="2"/>
</dbReference>
<feature type="non-terminal residue" evidence="3">
    <location>
        <position position="1"/>
    </location>
</feature>